<evidence type="ECO:0000259" key="3">
    <source>
        <dbReference type="Pfam" id="PF05192"/>
    </source>
</evidence>
<dbReference type="Pfam" id="PF05192">
    <property type="entry name" value="MutS_III"/>
    <property type="match status" value="1"/>
</dbReference>
<dbReference type="GO" id="GO:0030983">
    <property type="term" value="F:mismatched DNA binding"/>
    <property type="evidence" value="ECO:0007669"/>
    <property type="project" value="InterPro"/>
</dbReference>
<gene>
    <name evidence="4" type="ORF">P5673_005875</name>
</gene>
<dbReference type="GO" id="GO:0140664">
    <property type="term" value="F:ATP-dependent DNA damage sensor activity"/>
    <property type="evidence" value="ECO:0007669"/>
    <property type="project" value="InterPro"/>
</dbReference>
<proteinExistence type="inferred from homology"/>
<dbReference type="GO" id="GO:0005524">
    <property type="term" value="F:ATP binding"/>
    <property type="evidence" value="ECO:0007669"/>
    <property type="project" value="InterPro"/>
</dbReference>
<dbReference type="AlphaFoldDB" id="A0AAD9VCL1"/>
<dbReference type="PANTHER" id="PTHR11361">
    <property type="entry name" value="DNA MISMATCH REPAIR PROTEIN MUTS FAMILY MEMBER"/>
    <property type="match status" value="1"/>
</dbReference>
<protein>
    <submittedName>
        <fullName evidence="4">MutS protein-like protein 4</fullName>
    </submittedName>
</protein>
<evidence type="ECO:0000256" key="1">
    <source>
        <dbReference type="ARBA" id="ARBA00006271"/>
    </source>
</evidence>
<sequence length="401" mass="43587">MSAIRQAKYSFEIDTSISDGIRVQGSASSSSFLSGGSATDFQLVPPGQKSSAVAQIPFPMFPFSIHSVLNFLVNSSNKTKTPAGSLGTPIPIRNLATTSSSSHRTPSSRRTPHISSATPGMPSSSVVVAIVEGRGLAKGEIGMASIDLKKPELVLSQIIMPNTACENGNLSTLFKLLSDQLPYTNLSAIQRRYFNEAKVNFETEYYCLATASALLKYVEFIQNIVYAPGSVKVVFKGSEKTAIIDASTAKNLELIQNARDPKSGHCLYGVLNHTKTSGGARLLRCNVLQPPCDEETTNLRLDCVAGSLLWIAGCLSMIVDLPPSLKRFRQLSTMIQEMIKQLGEKHKLPLKTGFNATRGFFVQLTLNRDQDVDLKSLPSEFLKAVKVKSVISFTTVDLVRY</sequence>
<accession>A0AAD9VCL1</accession>
<dbReference type="GO" id="GO:0005634">
    <property type="term" value="C:nucleus"/>
    <property type="evidence" value="ECO:0007669"/>
    <property type="project" value="TreeGrafter"/>
</dbReference>
<evidence type="ECO:0000256" key="2">
    <source>
        <dbReference type="SAM" id="MobiDB-lite"/>
    </source>
</evidence>
<evidence type="ECO:0000313" key="4">
    <source>
        <dbReference type="EMBL" id="KAK2569000.1"/>
    </source>
</evidence>
<comment type="caution">
    <text evidence="4">The sequence shown here is derived from an EMBL/GenBank/DDBJ whole genome shotgun (WGS) entry which is preliminary data.</text>
</comment>
<feature type="region of interest" description="Disordered" evidence="2">
    <location>
        <begin position="80"/>
        <end position="120"/>
    </location>
</feature>
<dbReference type="InterPro" id="IPR045076">
    <property type="entry name" value="MutS"/>
</dbReference>
<comment type="similarity">
    <text evidence="1">Belongs to the DNA mismatch repair MutS family.</text>
</comment>
<dbReference type="EMBL" id="JARQWQ010000010">
    <property type="protein sequence ID" value="KAK2569000.1"/>
    <property type="molecule type" value="Genomic_DNA"/>
</dbReference>
<dbReference type="SUPFAM" id="SSF48334">
    <property type="entry name" value="DNA repair protein MutS, domain III"/>
    <property type="match status" value="1"/>
</dbReference>
<dbReference type="InterPro" id="IPR036187">
    <property type="entry name" value="DNA_mismatch_repair_MutS_sf"/>
</dbReference>
<reference evidence="4" key="2">
    <citation type="journal article" date="2023" name="Science">
        <title>Genomic signatures of disease resistance in endangered staghorn corals.</title>
        <authorList>
            <person name="Vollmer S.V."/>
            <person name="Selwyn J.D."/>
            <person name="Despard B.A."/>
            <person name="Roesel C.L."/>
        </authorList>
    </citation>
    <scope>NUCLEOTIDE SEQUENCE</scope>
    <source>
        <strain evidence="4">K2</strain>
    </source>
</reference>
<dbReference type="InterPro" id="IPR007696">
    <property type="entry name" value="DNA_mismatch_repair_MutS_core"/>
</dbReference>
<organism evidence="4 5">
    <name type="scientific">Acropora cervicornis</name>
    <name type="common">Staghorn coral</name>
    <dbReference type="NCBI Taxonomy" id="6130"/>
    <lineage>
        <taxon>Eukaryota</taxon>
        <taxon>Metazoa</taxon>
        <taxon>Cnidaria</taxon>
        <taxon>Anthozoa</taxon>
        <taxon>Hexacorallia</taxon>
        <taxon>Scleractinia</taxon>
        <taxon>Astrocoeniina</taxon>
        <taxon>Acroporidae</taxon>
        <taxon>Acropora</taxon>
    </lineage>
</organism>
<reference evidence="4" key="1">
    <citation type="journal article" date="2023" name="G3 (Bethesda)">
        <title>Whole genome assembly and annotation of the endangered Caribbean coral Acropora cervicornis.</title>
        <authorList>
            <person name="Selwyn J.D."/>
            <person name="Vollmer S.V."/>
        </authorList>
    </citation>
    <scope>NUCLEOTIDE SEQUENCE</scope>
    <source>
        <strain evidence="4">K2</strain>
    </source>
</reference>
<keyword evidence="5" id="KW-1185">Reference proteome</keyword>
<dbReference type="GO" id="GO:0007131">
    <property type="term" value="P:reciprocal meiotic recombination"/>
    <property type="evidence" value="ECO:0007669"/>
    <property type="project" value="TreeGrafter"/>
</dbReference>
<feature type="domain" description="DNA mismatch repair protein MutS core" evidence="3">
    <location>
        <begin position="247"/>
        <end position="338"/>
    </location>
</feature>
<dbReference type="Gene3D" id="1.10.1420.10">
    <property type="match status" value="1"/>
</dbReference>
<evidence type="ECO:0000313" key="5">
    <source>
        <dbReference type="Proteomes" id="UP001249851"/>
    </source>
</evidence>
<name>A0AAD9VCL1_ACRCE</name>
<dbReference type="GO" id="GO:0006298">
    <property type="term" value="P:mismatch repair"/>
    <property type="evidence" value="ECO:0007669"/>
    <property type="project" value="InterPro"/>
</dbReference>
<dbReference type="PANTHER" id="PTHR11361:SF21">
    <property type="entry name" value="MUTS PROTEIN HOMOLOG 4"/>
    <property type="match status" value="1"/>
</dbReference>
<dbReference type="Proteomes" id="UP001249851">
    <property type="component" value="Unassembled WGS sequence"/>
</dbReference>